<dbReference type="InterPro" id="IPR008974">
    <property type="entry name" value="TRAF-like"/>
</dbReference>
<dbReference type="InterPro" id="IPR005123">
    <property type="entry name" value="Oxoglu/Fe-dep_dioxygenase_dom"/>
</dbReference>
<dbReference type="OrthoDB" id="420380at2759"/>
<feature type="domain" description="Fe2OG dioxygenase" evidence="9">
    <location>
        <begin position="369"/>
        <end position="476"/>
    </location>
</feature>
<keyword evidence="3" id="KW-0479">Metal-binding</keyword>
<dbReference type="GO" id="GO:0005789">
    <property type="term" value="C:endoplasmic reticulum membrane"/>
    <property type="evidence" value="ECO:0007669"/>
    <property type="project" value="UniProtKB-SubCell"/>
</dbReference>
<dbReference type="Gene3D" id="2.60.210.10">
    <property type="entry name" value="Apoptosis, Tumor Necrosis Factor Receptor Associated Protein 2, Chain A"/>
    <property type="match status" value="1"/>
</dbReference>
<comment type="cofactor">
    <cofactor evidence="1">
        <name>L-ascorbate</name>
        <dbReference type="ChEBI" id="CHEBI:38290"/>
    </cofactor>
</comment>
<gene>
    <name evidence="10" type="ORF">KFL_000740090</name>
</gene>
<dbReference type="GO" id="GO:0005783">
    <property type="term" value="C:endoplasmic reticulum"/>
    <property type="evidence" value="ECO:0000318"/>
    <property type="project" value="GO_Central"/>
</dbReference>
<comment type="subcellular location">
    <subcellularLocation>
        <location evidence="2">Endoplasmic reticulum membrane</location>
        <topology evidence="2">Single-pass type II membrane protein</topology>
    </subcellularLocation>
</comment>
<feature type="region of interest" description="Disordered" evidence="8">
    <location>
        <begin position="33"/>
        <end position="100"/>
    </location>
</feature>
<keyword evidence="6" id="KW-0408">Iron</keyword>
<evidence type="ECO:0000256" key="4">
    <source>
        <dbReference type="ARBA" id="ARBA00022964"/>
    </source>
</evidence>
<keyword evidence="5" id="KW-0560">Oxidoreductase</keyword>
<evidence type="ECO:0000256" key="3">
    <source>
        <dbReference type="ARBA" id="ARBA00022723"/>
    </source>
</evidence>
<dbReference type="GO" id="GO:0005506">
    <property type="term" value="F:iron ion binding"/>
    <property type="evidence" value="ECO:0007669"/>
    <property type="project" value="InterPro"/>
</dbReference>
<name>A0A1Y1HZC5_KLENI</name>
<evidence type="ECO:0000256" key="8">
    <source>
        <dbReference type="SAM" id="MobiDB-lite"/>
    </source>
</evidence>
<dbReference type="SUPFAM" id="SSF49599">
    <property type="entry name" value="TRAF domain-like"/>
    <property type="match status" value="1"/>
</dbReference>
<feature type="compositionally biased region" description="Polar residues" evidence="8">
    <location>
        <begin position="73"/>
        <end position="98"/>
    </location>
</feature>
<dbReference type="InterPro" id="IPR006620">
    <property type="entry name" value="Pro_4_hyd_alph"/>
</dbReference>
<dbReference type="PROSITE" id="PS51471">
    <property type="entry name" value="FE2OG_OXY"/>
    <property type="match status" value="1"/>
</dbReference>
<evidence type="ECO:0000256" key="2">
    <source>
        <dbReference type="ARBA" id="ARBA00004648"/>
    </source>
</evidence>
<dbReference type="InterPro" id="IPR045054">
    <property type="entry name" value="P4HA-like"/>
</dbReference>
<keyword evidence="11" id="KW-1185">Reference proteome</keyword>
<protein>
    <submittedName>
        <fullName evidence="10">Prolyl-4 hydroxylase alpha subunit</fullName>
    </submittedName>
</protein>
<accession>A0A1Y1HZC5</accession>
<evidence type="ECO:0000256" key="7">
    <source>
        <dbReference type="ARBA" id="ARBA00049169"/>
    </source>
</evidence>
<evidence type="ECO:0000256" key="5">
    <source>
        <dbReference type="ARBA" id="ARBA00023002"/>
    </source>
</evidence>
<keyword evidence="4" id="KW-0223">Dioxygenase</keyword>
<dbReference type="STRING" id="105231.A0A1Y1HZC5"/>
<evidence type="ECO:0000256" key="1">
    <source>
        <dbReference type="ARBA" id="ARBA00001961"/>
    </source>
</evidence>
<dbReference type="GO" id="GO:0004656">
    <property type="term" value="F:procollagen-proline 4-dioxygenase activity"/>
    <property type="evidence" value="ECO:0000318"/>
    <property type="project" value="GO_Central"/>
</dbReference>
<proteinExistence type="predicted"/>
<comment type="catalytic activity">
    <reaction evidence="7">
        <text>L-prolyl-[collagen] + 2-oxoglutarate + O2 = trans-4-hydroxy-L-prolyl-[collagen] + succinate + CO2</text>
        <dbReference type="Rhea" id="RHEA:18945"/>
        <dbReference type="Rhea" id="RHEA-COMP:11676"/>
        <dbReference type="Rhea" id="RHEA-COMP:11680"/>
        <dbReference type="ChEBI" id="CHEBI:15379"/>
        <dbReference type="ChEBI" id="CHEBI:16526"/>
        <dbReference type="ChEBI" id="CHEBI:16810"/>
        <dbReference type="ChEBI" id="CHEBI:30031"/>
        <dbReference type="ChEBI" id="CHEBI:50342"/>
        <dbReference type="ChEBI" id="CHEBI:61965"/>
        <dbReference type="EC" id="1.14.11.2"/>
    </reaction>
</comment>
<dbReference type="EMBL" id="DF237023">
    <property type="protein sequence ID" value="GAQ81208.1"/>
    <property type="molecule type" value="Genomic_DNA"/>
</dbReference>
<sequence>MGTGGSKHGRPGVYETGWLRTLESGDSHRLDVSVTQSAAVAGDQSRQVPAAASDTDTVINPAEGGQKADTPHNGDTLSGSPPDNTDLNQKAQRESSINRGAPAIDSSALQAVLGEGARADYAQWVVHDFSKLLKEQYGVATSTPFQLAGFSWQLHIVAGSALKHVVVRLRMLNLGLFSFKRNPIRLRVSLRSRDPLRTLHVDACHRFRSRNSDEWNSGGLIVLEECLDPASGYAEGDLLAGDLVLFRDYSDEGRSLWKSPPPTLASTSRPLCTIGFSHSHVLGGAELVSLKPKLVTFKNFLSEMECEHLIAMAGPNLKRSLVSGRAVSENRTSWSMFMTGELSDDPIVAAVERRCLLYGGIIGTRLGSDRERLQIIRYLPGERFKPHYDNEAGDCTKRAATILMFLSDVDSGGETYFPKGSLLQSEAVGFGVKPSKGKAMMFFSRTPQGQEDPCSLHAGSRVLEGEKWVASKWLTMY</sequence>
<dbReference type="InterPro" id="IPR044862">
    <property type="entry name" value="Pro_4_hyd_alph_FE2OG_OXY"/>
</dbReference>
<reference evidence="10 11" key="1">
    <citation type="journal article" date="2014" name="Nat. Commun.">
        <title>Klebsormidium flaccidum genome reveals primary factors for plant terrestrial adaptation.</title>
        <authorList>
            <person name="Hori K."/>
            <person name="Maruyama F."/>
            <person name="Fujisawa T."/>
            <person name="Togashi T."/>
            <person name="Yamamoto N."/>
            <person name="Seo M."/>
            <person name="Sato S."/>
            <person name="Yamada T."/>
            <person name="Mori H."/>
            <person name="Tajima N."/>
            <person name="Moriyama T."/>
            <person name="Ikeuchi M."/>
            <person name="Watanabe M."/>
            <person name="Wada H."/>
            <person name="Kobayashi K."/>
            <person name="Saito M."/>
            <person name="Masuda T."/>
            <person name="Sasaki-Sekimoto Y."/>
            <person name="Mashiguchi K."/>
            <person name="Awai K."/>
            <person name="Shimojima M."/>
            <person name="Masuda S."/>
            <person name="Iwai M."/>
            <person name="Nobusawa T."/>
            <person name="Narise T."/>
            <person name="Kondo S."/>
            <person name="Saito H."/>
            <person name="Sato R."/>
            <person name="Murakawa M."/>
            <person name="Ihara Y."/>
            <person name="Oshima-Yamada Y."/>
            <person name="Ohtaka K."/>
            <person name="Satoh M."/>
            <person name="Sonobe K."/>
            <person name="Ishii M."/>
            <person name="Ohtani R."/>
            <person name="Kanamori-Sato M."/>
            <person name="Honoki R."/>
            <person name="Miyazaki D."/>
            <person name="Mochizuki H."/>
            <person name="Umetsu J."/>
            <person name="Higashi K."/>
            <person name="Shibata D."/>
            <person name="Kamiya Y."/>
            <person name="Sato N."/>
            <person name="Nakamura Y."/>
            <person name="Tabata S."/>
            <person name="Ida S."/>
            <person name="Kurokawa K."/>
            <person name="Ohta H."/>
        </authorList>
    </citation>
    <scope>NUCLEOTIDE SEQUENCE [LARGE SCALE GENOMIC DNA]</scope>
    <source>
        <strain evidence="10 11">NIES-2285</strain>
    </source>
</reference>
<dbReference type="PANTHER" id="PTHR10869">
    <property type="entry name" value="PROLYL 4-HYDROXYLASE ALPHA SUBUNIT"/>
    <property type="match status" value="1"/>
</dbReference>
<dbReference type="PANTHER" id="PTHR10869:SF42">
    <property type="entry name" value="PROLYL 4-HYDROXYLASE 1"/>
    <property type="match status" value="1"/>
</dbReference>
<evidence type="ECO:0000313" key="11">
    <source>
        <dbReference type="Proteomes" id="UP000054558"/>
    </source>
</evidence>
<dbReference type="AlphaFoldDB" id="A0A1Y1HZC5"/>
<evidence type="ECO:0000313" key="10">
    <source>
        <dbReference type="EMBL" id="GAQ81208.1"/>
    </source>
</evidence>
<evidence type="ECO:0000256" key="6">
    <source>
        <dbReference type="ARBA" id="ARBA00023004"/>
    </source>
</evidence>
<dbReference type="Proteomes" id="UP000054558">
    <property type="component" value="Unassembled WGS sequence"/>
</dbReference>
<dbReference type="SMART" id="SM00702">
    <property type="entry name" value="P4Hc"/>
    <property type="match status" value="1"/>
</dbReference>
<dbReference type="GO" id="GO:0031418">
    <property type="term" value="F:L-ascorbic acid binding"/>
    <property type="evidence" value="ECO:0007669"/>
    <property type="project" value="InterPro"/>
</dbReference>
<dbReference type="Gene3D" id="2.60.120.620">
    <property type="entry name" value="q2cbj1_9rhob like domain"/>
    <property type="match status" value="1"/>
</dbReference>
<dbReference type="Pfam" id="PF13640">
    <property type="entry name" value="2OG-FeII_Oxy_3"/>
    <property type="match status" value="1"/>
</dbReference>
<evidence type="ECO:0000259" key="9">
    <source>
        <dbReference type="PROSITE" id="PS51471"/>
    </source>
</evidence>
<organism evidence="10 11">
    <name type="scientific">Klebsormidium nitens</name>
    <name type="common">Green alga</name>
    <name type="synonym">Ulothrix nitens</name>
    <dbReference type="NCBI Taxonomy" id="105231"/>
    <lineage>
        <taxon>Eukaryota</taxon>
        <taxon>Viridiplantae</taxon>
        <taxon>Streptophyta</taxon>
        <taxon>Klebsormidiophyceae</taxon>
        <taxon>Klebsormidiales</taxon>
        <taxon>Klebsormidiaceae</taxon>
        <taxon>Klebsormidium</taxon>
    </lineage>
</organism>